<protein>
    <submittedName>
        <fullName evidence="4">Glycosyl transferase, group 1 family protein</fullName>
    </submittedName>
</protein>
<dbReference type="GeneID" id="65210993"/>
<reference evidence="4 5" key="1">
    <citation type="submission" date="2024-05" db="EMBL/GenBank/DDBJ databases">
        <authorList>
            <person name="Duchaud E."/>
        </authorList>
    </citation>
    <scope>NUCLEOTIDE SEQUENCE [LARGE SCALE GENOMIC DNA]</scope>
    <source>
        <strain evidence="4">Ena-SAMPLE-TAB-13-05-2024-13:56:06:370-140309</strain>
    </source>
</reference>
<organism evidence="4 5">
    <name type="scientific">Tenacibaculum dicentrarchi</name>
    <dbReference type="NCBI Taxonomy" id="669041"/>
    <lineage>
        <taxon>Bacteria</taxon>
        <taxon>Pseudomonadati</taxon>
        <taxon>Bacteroidota</taxon>
        <taxon>Flavobacteriia</taxon>
        <taxon>Flavobacteriales</taxon>
        <taxon>Flavobacteriaceae</taxon>
        <taxon>Tenacibaculum</taxon>
    </lineage>
</organism>
<sequence>MIAYFVYKLDSYSGAAQQALLLAKTINQKILIFNHNNGKYKVSKVDDLIEVVDLPSNSLIKAIIILYKTITKKINIYHFHGFFTIGLFLGIFTKRKLILKTTLLGSDDFKSLKESKRWRINKFLLKHIDFNIVLSKKLKEINSNYIDKTKIRLIPNGVLLQNNLMSIEQKKQNFCYVGLVCERKRTYESILYFIQNYSKINNAFFTIVGPYKNVKNNPEFDENYVKKCFDLIKENKMEDRISFTGLISKKETQNILNKSKCLLFFSSKEGLPNVVLEAMSNNCVPITSELDGVISEIFNHKEAGFILNDTFDKVPINLIDQILLKKKPFLVMKQKYDINLIANQYKLIYENR</sequence>
<keyword evidence="2" id="KW-0472">Membrane</keyword>
<dbReference type="InterPro" id="IPR001296">
    <property type="entry name" value="Glyco_trans_1"/>
</dbReference>
<dbReference type="CDD" id="cd03801">
    <property type="entry name" value="GT4_PimA-like"/>
    <property type="match status" value="1"/>
</dbReference>
<dbReference type="SUPFAM" id="SSF53756">
    <property type="entry name" value="UDP-Glycosyltransferase/glycogen phosphorylase"/>
    <property type="match status" value="1"/>
</dbReference>
<dbReference type="Pfam" id="PF00534">
    <property type="entry name" value="Glycos_transf_1"/>
    <property type="match status" value="1"/>
</dbReference>
<accession>A0ABM9NSH4</accession>
<name>A0ABM9NSH4_9FLAO</name>
<dbReference type="GO" id="GO:0016740">
    <property type="term" value="F:transferase activity"/>
    <property type="evidence" value="ECO:0007669"/>
    <property type="project" value="UniProtKB-KW"/>
</dbReference>
<evidence type="ECO:0000256" key="1">
    <source>
        <dbReference type="ARBA" id="ARBA00022679"/>
    </source>
</evidence>
<keyword evidence="2" id="KW-0812">Transmembrane</keyword>
<proteinExistence type="predicted"/>
<keyword evidence="1 4" id="KW-0808">Transferase</keyword>
<gene>
    <name evidence="4" type="ORF">TD3509T_0451</name>
</gene>
<feature type="domain" description="Glycosyl transferase family 1" evidence="3">
    <location>
        <begin position="169"/>
        <end position="326"/>
    </location>
</feature>
<dbReference type="Proteomes" id="UP001497514">
    <property type="component" value="Chromosome"/>
</dbReference>
<dbReference type="Gene3D" id="3.40.50.2000">
    <property type="entry name" value="Glycogen Phosphorylase B"/>
    <property type="match status" value="2"/>
</dbReference>
<evidence type="ECO:0000313" key="4">
    <source>
        <dbReference type="EMBL" id="CAL2077253.1"/>
    </source>
</evidence>
<feature type="transmembrane region" description="Helical" evidence="2">
    <location>
        <begin position="76"/>
        <end position="93"/>
    </location>
</feature>
<dbReference type="EMBL" id="OZ038524">
    <property type="protein sequence ID" value="CAL2077253.1"/>
    <property type="molecule type" value="Genomic_DNA"/>
</dbReference>
<evidence type="ECO:0000259" key="3">
    <source>
        <dbReference type="Pfam" id="PF00534"/>
    </source>
</evidence>
<keyword evidence="5" id="KW-1185">Reference proteome</keyword>
<keyword evidence="2" id="KW-1133">Transmembrane helix</keyword>
<dbReference type="RefSeq" id="WP_101902703.1">
    <property type="nucleotide sequence ID" value="NZ_JBFKZT010000008.1"/>
</dbReference>
<evidence type="ECO:0000313" key="5">
    <source>
        <dbReference type="Proteomes" id="UP001497514"/>
    </source>
</evidence>
<evidence type="ECO:0000256" key="2">
    <source>
        <dbReference type="SAM" id="Phobius"/>
    </source>
</evidence>
<dbReference type="PANTHER" id="PTHR46401:SF2">
    <property type="entry name" value="GLYCOSYLTRANSFERASE WBBK-RELATED"/>
    <property type="match status" value="1"/>
</dbReference>
<dbReference type="PANTHER" id="PTHR46401">
    <property type="entry name" value="GLYCOSYLTRANSFERASE WBBK-RELATED"/>
    <property type="match status" value="1"/>
</dbReference>